<comment type="caution">
    <text evidence="1">The sequence shown here is derived from an EMBL/GenBank/DDBJ whole genome shotgun (WGS) entry which is preliminary data.</text>
</comment>
<evidence type="ECO:0000313" key="2">
    <source>
        <dbReference type="Proteomes" id="UP001595871"/>
    </source>
</evidence>
<dbReference type="RefSeq" id="WP_200696628.1">
    <property type="nucleotide sequence ID" value="NZ_BAAAYA010000012.1"/>
</dbReference>
<evidence type="ECO:0000313" key="1">
    <source>
        <dbReference type="EMBL" id="MFC4188459.1"/>
    </source>
</evidence>
<dbReference type="EMBL" id="JBHSCF010000033">
    <property type="protein sequence ID" value="MFC4188459.1"/>
    <property type="molecule type" value="Genomic_DNA"/>
</dbReference>
<organism evidence="1 2">
    <name type="scientific">Streptomyces flavovirens</name>
    <dbReference type="NCBI Taxonomy" id="52258"/>
    <lineage>
        <taxon>Bacteria</taxon>
        <taxon>Bacillati</taxon>
        <taxon>Actinomycetota</taxon>
        <taxon>Actinomycetes</taxon>
        <taxon>Kitasatosporales</taxon>
        <taxon>Streptomycetaceae</taxon>
        <taxon>Streptomyces</taxon>
    </lineage>
</organism>
<protein>
    <submittedName>
        <fullName evidence="1">DUF5133 domain-containing protein</fullName>
    </submittedName>
</protein>
<proteinExistence type="predicted"/>
<name>A0ABV8N8Z3_9ACTN</name>
<dbReference type="Pfam" id="PF17196">
    <property type="entry name" value="DUF5133"/>
    <property type="match status" value="1"/>
</dbReference>
<dbReference type="InterPro" id="IPR033457">
    <property type="entry name" value="DUF5133"/>
</dbReference>
<accession>A0ABV8N8Z3</accession>
<keyword evidence="2" id="KW-1185">Reference proteome</keyword>
<sequence>MLMAHPVILRGLVDRYHELLAQDSAQGSQETRCQLEDVTYTLCVSTGTRTADEALAVAEQQLTAALRDPALSDPALRGGRSLDAQLTAS</sequence>
<reference evidence="2" key="1">
    <citation type="journal article" date="2019" name="Int. J. Syst. Evol. Microbiol.">
        <title>The Global Catalogue of Microorganisms (GCM) 10K type strain sequencing project: providing services to taxonomists for standard genome sequencing and annotation.</title>
        <authorList>
            <consortium name="The Broad Institute Genomics Platform"/>
            <consortium name="The Broad Institute Genome Sequencing Center for Infectious Disease"/>
            <person name="Wu L."/>
            <person name="Ma J."/>
        </authorList>
    </citation>
    <scope>NUCLEOTIDE SEQUENCE [LARGE SCALE GENOMIC DNA]</scope>
    <source>
        <strain evidence="2">CCM 3243</strain>
    </source>
</reference>
<dbReference type="Proteomes" id="UP001595871">
    <property type="component" value="Unassembled WGS sequence"/>
</dbReference>
<gene>
    <name evidence="1" type="ORF">ACFO3R_19040</name>
</gene>